<evidence type="ECO:0000313" key="2">
    <source>
        <dbReference type="Proteomes" id="UP000831701"/>
    </source>
</evidence>
<comment type="caution">
    <text evidence="1">The sequence shown here is derived from an EMBL/GenBank/DDBJ whole genome shotgun (WGS) entry which is preliminary data.</text>
</comment>
<dbReference type="Proteomes" id="UP000831701">
    <property type="component" value="Chromosome 6"/>
</dbReference>
<keyword evidence="2" id="KW-1185">Reference proteome</keyword>
<proteinExistence type="predicted"/>
<name>A0ACB8WWF7_9TELE</name>
<sequence>AKQHSLKGNSFSTSSDMPRLFPRLSMSEVDERVRRQAEKVYASALKEEGTKGVMAMYTVPEDCPIGLHEDRERALKKELAEQQSEESAKRKRNFILKRSQSVSLQIPADWPLSGMPPIMSPTTPESPPLESFPDFQRVTISGDYCAGITVEDYEQAASSLLGALFIREKYSRLAYHRFPRTTARFLRIAKNEKWREEDEILPDTWPVPHEGEDPYSMEGIPEDLNYELQMKDGIVHVYDNAQALKQQLPHILPYPDIETFAIDLSHVLAMIADGPNRKGIPSLNRHLTVVEGFVCPNDPRSYVVRGHYAPGRVSHGKQVLGDEARLRAVHKLIMDSGPTRTVTSPGLCVTRAPHPGARPGVGAHERAPGGRAFAHGTWTGDVGLPSSRLSPPAGRSMRGWCNVVWVAVVAEGNRGHGRTSSRWGKEPELVREVERYRLEIVGLISILSLCSGTQLLWPYVLDTHGKTYCHRRLNFLASKFYLHEMLNEMAELKELKSVPHRDFYNVRKVVTVKSCTLSPFVLRQTQVDTHIHAAACMNQKHLLKFIKTTYQTEADRVVLESGGRKITLKEVFNNLKMDPYDLTVDSLDVHAGRQTFHRFDKFNSKYNPVGASELREIYLKTDNYIKGEYFARLVKEVAKELEESQYQHAEPRLSIYGRSPSEWESLATWFIQHKVHSPNMRWMIQVPRIYDIFRSKKLVPHYAKMLENVFLPLFEATVNPQKHKTIHVFLKYVTGFDSVDDESKHSDHMFSYNSPKPEAWTADENPPYTYYLFYMYANIMVLNNLRKERGLNTFQFRPHCGEAGSITHLVSAFLTADNISHGLNLKKSPVLQYLYYLGQVPIAMSPLSNNSLFLEYSKNPLREFLQKGLCVSLSTDDPMQFHYTKEALMEEYAIAAQLWKLSTCDLCEIARNSVLQSGLSHQEKKHFLGSNYLQDGPEGNDIRRTNVAQIRLAYRHETLCNELSFLVDAVKTEFSTGQAE</sequence>
<organism evidence="1 2">
    <name type="scientific">Scortum barcoo</name>
    <name type="common">barcoo grunter</name>
    <dbReference type="NCBI Taxonomy" id="214431"/>
    <lineage>
        <taxon>Eukaryota</taxon>
        <taxon>Metazoa</taxon>
        <taxon>Chordata</taxon>
        <taxon>Craniata</taxon>
        <taxon>Vertebrata</taxon>
        <taxon>Euteleostomi</taxon>
        <taxon>Actinopterygii</taxon>
        <taxon>Neopterygii</taxon>
        <taxon>Teleostei</taxon>
        <taxon>Neoteleostei</taxon>
        <taxon>Acanthomorphata</taxon>
        <taxon>Eupercaria</taxon>
        <taxon>Centrarchiformes</taxon>
        <taxon>Terapontoidei</taxon>
        <taxon>Terapontidae</taxon>
        <taxon>Scortum</taxon>
    </lineage>
</organism>
<gene>
    <name evidence="1" type="ORF">L3Q82_023666</name>
</gene>
<reference evidence="1" key="1">
    <citation type="submission" date="2022-04" db="EMBL/GenBank/DDBJ databases">
        <title>Jade perch genome.</title>
        <authorList>
            <person name="Chao B."/>
        </authorList>
    </citation>
    <scope>NUCLEOTIDE SEQUENCE</scope>
    <source>
        <strain evidence="1">CB-2022</strain>
    </source>
</reference>
<feature type="non-terminal residue" evidence="1">
    <location>
        <position position="1"/>
    </location>
</feature>
<accession>A0ACB8WWF7</accession>
<protein>
    <submittedName>
        <fullName evidence="1">Uncharacterized protein</fullName>
    </submittedName>
</protein>
<dbReference type="EMBL" id="CM041536">
    <property type="protein sequence ID" value="KAI3371018.1"/>
    <property type="molecule type" value="Genomic_DNA"/>
</dbReference>
<evidence type="ECO:0000313" key="1">
    <source>
        <dbReference type="EMBL" id="KAI3371018.1"/>
    </source>
</evidence>